<gene>
    <name evidence="1" type="ORF">FHW18_004917</name>
</gene>
<dbReference type="EMBL" id="JACBYR010000002">
    <property type="protein sequence ID" value="NYE85610.1"/>
    <property type="molecule type" value="Genomic_DNA"/>
</dbReference>
<evidence type="ECO:0000313" key="1">
    <source>
        <dbReference type="EMBL" id="NYE85610.1"/>
    </source>
</evidence>
<dbReference type="Gene3D" id="3.30.1330.40">
    <property type="entry name" value="RutC-like"/>
    <property type="match status" value="1"/>
</dbReference>
<name>A0A7Y9IYS0_9BURK</name>
<dbReference type="GO" id="GO:0005829">
    <property type="term" value="C:cytosol"/>
    <property type="evidence" value="ECO:0007669"/>
    <property type="project" value="TreeGrafter"/>
</dbReference>
<reference evidence="1 2" key="1">
    <citation type="submission" date="2020-07" db="EMBL/GenBank/DDBJ databases">
        <title>Genomic Encyclopedia of Type Strains, Phase IV (KMG-V): Genome sequencing to study the core and pangenomes of soil and plant-associated prokaryotes.</title>
        <authorList>
            <person name="Whitman W."/>
        </authorList>
    </citation>
    <scope>NUCLEOTIDE SEQUENCE [LARGE SCALE GENOMIC DNA]</scope>
    <source>
        <strain evidence="1 2">SAS40</strain>
    </source>
</reference>
<keyword evidence="2" id="KW-1185">Reference proteome</keyword>
<dbReference type="InterPro" id="IPR035959">
    <property type="entry name" value="RutC-like_sf"/>
</dbReference>
<sequence length="144" mass="15441">MSATLPFTHVPVPGSRSPISRAVGVPPGATTWYLSGQMPSVIDPAAPPDSRAAYGDTYRQTLSTLKRLDGILAGMDLSMRDVVHMRASLVADPELGKMDFDGFNAAWAEFFAGQDSAWPARMVLQIAGLVNPAWLLELEVIAAK</sequence>
<dbReference type="GO" id="GO:0019239">
    <property type="term" value="F:deaminase activity"/>
    <property type="evidence" value="ECO:0007669"/>
    <property type="project" value="TreeGrafter"/>
</dbReference>
<dbReference type="Pfam" id="PF01042">
    <property type="entry name" value="Ribonuc_L-PSP"/>
    <property type="match status" value="1"/>
</dbReference>
<dbReference type="PANTHER" id="PTHR11803">
    <property type="entry name" value="2-IMINOBUTANOATE/2-IMINOPROPANOATE DEAMINASE RIDA"/>
    <property type="match status" value="1"/>
</dbReference>
<organism evidence="1 2">
    <name type="scientific">Pigmentiphaga litoralis</name>
    <dbReference type="NCBI Taxonomy" id="516702"/>
    <lineage>
        <taxon>Bacteria</taxon>
        <taxon>Pseudomonadati</taxon>
        <taxon>Pseudomonadota</taxon>
        <taxon>Betaproteobacteria</taxon>
        <taxon>Burkholderiales</taxon>
        <taxon>Alcaligenaceae</taxon>
        <taxon>Pigmentiphaga</taxon>
    </lineage>
</organism>
<protein>
    <submittedName>
        <fullName evidence="1">Enamine deaminase RidA (YjgF/YER057c/UK114 family)</fullName>
    </submittedName>
</protein>
<dbReference type="InterPro" id="IPR006175">
    <property type="entry name" value="YjgF/YER057c/UK114"/>
</dbReference>
<dbReference type="SUPFAM" id="SSF55298">
    <property type="entry name" value="YjgF-like"/>
    <property type="match status" value="1"/>
</dbReference>
<comment type="caution">
    <text evidence="1">The sequence shown here is derived from an EMBL/GenBank/DDBJ whole genome shotgun (WGS) entry which is preliminary data.</text>
</comment>
<accession>A0A7Y9IYS0</accession>
<evidence type="ECO:0000313" key="2">
    <source>
        <dbReference type="Proteomes" id="UP000542125"/>
    </source>
</evidence>
<dbReference type="RefSeq" id="WP_179589672.1">
    <property type="nucleotide sequence ID" value="NZ_JACBYR010000002.1"/>
</dbReference>
<proteinExistence type="predicted"/>
<dbReference type="Proteomes" id="UP000542125">
    <property type="component" value="Unassembled WGS sequence"/>
</dbReference>
<dbReference type="CDD" id="cd06151">
    <property type="entry name" value="YjgF_YER057c_UK114_like_3"/>
    <property type="match status" value="1"/>
</dbReference>
<dbReference type="AlphaFoldDB" id="A0A7Y9IYS0"/>
<dbReference type="PANTHER" id="PTHR11803:SF59">
    <property type="entry name" value="ENDORIBONUCLEASE"/>
    <property type="match status" value="1"/>
</dbReference>